<dbReference type="HAMAP" id="MF_01615">
    <property type="entry name" value="PdxT"/>
    <property type="match status" value="1"/>
</dbReference>
<evidence type="ECO:0000256" key="5">
    <source>
        <dbReference type="ARBA" id="ARBA00023239"/>
    </source>
</evidence>
<gene>
    <name evidence="7 8" type="primary">pdxT</name>
    <name evidence="8" type="ORF">ACFFRE_07370</name>
</gene>
<dbReference type="NCBIfam" id="TIGR03800">
    <property type="entry name" value="PLP_synth_Pdx2"/>
    <property type="match status" value="1"/>
</dbReference>
<dbReference type="EC" id="3.5.1.2" evidence="7"/>
<dbReference type="PANTHER" id="PTHR31559:SF0">
    <property type="entry name" value="PYRIDOXAL 5'-PHOSPHATE SYNTHASE SUBUNIT SNO1-RELATED"/>
    <property type="match status" value="1"/>
</dbReference>
<feature type="active site" description="Charge relay system" evidence="7">
    <location>
        <position position="180"/>
    </location>
</feature>
<keyword evidence="5 7" id="KW-0456">Lyase</keyword>
<evidence type="ECO:0000256" key="4">
    <source>
        <dbReference type="ARBA" id="ARBA00022962"/>
    </source>
</evidence>
<dbReference type="PROSITE" id="PS01236">
    <property type="entry name" value="PDXT_SNO_1"/>
    <property type="match status" value="1"/>
</dbReference>
<dbReference type="PROSITE" id="PS51273">
    <property type="entry name" value="GATASE_TYPE_1"/>
    <property type="match status" value="1"/>
</dbReference>
<comment type="catalytic activity">
    <reaction evidence="6 7">
        <text>L-glutamine + H2O = L-glutamate + NH4(+)</text>
        <dbReference type="Rhea" id="RHEA:15889"/>
        <dbReference type="ChEBI" id="CHEBI:15377"/>
        <dbReference type="ChEBI" id="CHEBI:28938"/>
        <dbReference type="ChEBI" id="CHEBI:29985"/>
        <dbReference type="ChEBI" id="CHEBI:58359"/>
        <dbReference type="EC" id="3.5.1.2"/>
    </reaction>
</comment>
<dbReference type="InterPro" id="IPR021196">
    <property type="entry name" value="PdxT/SNO_CS"/>
</dbReference>
<dbReference type="Pfam" id="PF01174">
    <property type="entry name" value="SNO"/>
    <property type="match status" value="1"/>
</dbReference>
<dbReference type="SUPFAM" id="SSF52317">
    <property type="entry name" value="Class I glutamine amidotransferase-like"/>
    <property type="match status" value="1"/>
</dbReference>
<protein>
    <recommendedName>
        <fullName evidence="7">Pyridoxal 5'-phosphate synthase subunit PdxT</fullName>
        <ecNumber evidence="7">4.3.3.6</ecNumber>
    </recommendedName>
    <alternativeName>
        <fullName evidence="7">Pdx2</fullName>
    </alternativeName>
    <alternativeName>
        <fullName evidence="7">Pyridoxal 5'-phosphate synthase glutaminase subunit</fullName>
        <ecNumber evidence="7">3.5.1.2</ecNumber>
    </alternativeName>
</protein>
<keyword evidence="9" id="KW-1185">Reference proteome</keyword>
<dbReference type="EMBL" id="JBHLYQ010000060">
    <property type="protein sequence ID" value="MFC0081966.1"/>
    <property type="molecule type" value="Genomic_DNA"/>
</dbReference>
<feature type="binding site" evidence="7">
    <location>
        <begin position="136"/>
        <end position="137"/>
    </location>
    <ligand>
        <name>L-glutamine</name>
        <dbReference type="ChEBI" id="CHEBI:58359"/>
    </ligand>
</feature>
<reference evidence="8 9" key="1">
    <citation type="submission" date="2024-09" db="EMBL/GenBank/DDBJ databases">
        <authorList>
            <person name="Sun Q."/>
            <person name="Mori K."/>
        </authorList>
    </citation>
    <scope>NUCLEOTIDE SEQUENCE [LARGE SCALE GENOMIC DNA]</scope>
    <source>
        <strain evidence="8 9">JCM 15389</strain>
    </source>
</reference>
<evidence type="ECO:0000256" key="7">
    <source>
        <dbReference type="HAMAP-Rule" id="MF_01615"/>
    </source>
</evidence>
<sequence length="209" mass="22004">MRIGVVALQGDVTEHRAALERLGAETRPVRTPAQLAGVEGVVLPGGESTTLSLLLRSSGLEQALLGAFREGLPVLATCAGLILLARDVLDGRPDQVRFGLLDAQVRRNGFGRQVHSFEVDLPVVGLGDRPVRAVFIRAPLVEAVGPDVAVLARLPRGPGGRGEGSPVLLQQAGVLAASFHPELSGDDRIHERFLRQVAEGTTSGQRLAG</sequence>
<comment type="catalytic activity">
    <reaction evidence="7">
        <text>aldehydo-D-ribose 5-phosphate + D-glyceraldehyde 3-phosphate + L-glutamine = pyridoxal 5'-phosphate + L-glutamate + phosphate + 3 H2O + H(+)</text>
        <dbReference type="Rhea" id="RHEA:31507"/>
        <dbReference type="ChEBI" id="CHEBI:15377"/>
        <dbReference type="ChEBI" id="CHEBI:15378"/>
        <dbReference type="ChEBI" id="CHEBI:29985"/>
        <dbReference type="ChEBI" id="CHEBI:43474"/>
        <dbReference type="ChEBI" id="CHEBI:58273"/>
        <dbReference type="ChEBI" id="CHEBI:58359"/>
        <dbReference type="ChEBI" id="CHEBI:59776"/>
        <dbReference type="ChEBI" id="CHEBI:597326"/>
        <dbReference type="EC" id="4.3.3.6"/>
    </reaction>
</comment>
<dbReference type="GO" id="GO:0004359">
    <property type="term" value="F:glutaminase activity"/>
    <property type="evidence" value="ECO:0007669"/>
    <property type="project" value="UniProtKB-EC"/>
</dbReference>
<feature type="active site" description="Charge relay system" evidence="7">
    <location>
        <position position="182"/>
    </location>
</feature>
<proteinExistence type="inferred from homology"/>
<dbReference type="PIRSF" id="PIRSF005639">
    <property type="entry name" value="Glut_amidoT_SNO"/>
    <property type="match status" value="1"/>
</dbReference>
<comment type="pathway">
    <text evidence="7">Cofactor biosynthesis; pyridoxal 5'-phosphate biosynthesis.</text>
</comment>
<dbReference type="CDD" id="cd01749">
    <property type="entry name" value="GATase1_PB"/>
    <property type="match status" value="1"/>
</dbReference>
<dbReference type="PROSITE" id="PS51130">
    <property type="entry name" value="PDXT_SNO_2"/>
    <property type="match status" value="1"/>
</dbReference>
<feature type="binding site" evidence="7">
    <location>
        <begin position="46"/>
        <end position="48"/>
    </location>
    <ligand>
        <name>L-glutamine</name>
        <dbReference type="ChEBI" id="CHEBI:58359"/>
    </ligand>
</feature>
<dbReference type="PANTHER" id="PTHR31559">
    <property type="entry name" value="PYRIDOXAL 5'-PHOSPHATE SYNTHASE SUBUNIT SNO"/>
    <property type="match status" value="1"/>
</dbReference>
<dbReference type="EC" id="4.3.3.6" evidence="7"/>
<comment type="subunit">
    <text evidence="7">In the presence of PdxS, forms a dodecamer of heterodimers. Only shows activity in the heterodimer.</text>
</comment>
<keyword evidence="2 7" id="KW-0378">Hydrolase</keyword>
<name>A0ABV6C2R0_9ACTN</name>
<dbReference type="GO" id="GO:0036381">
    <property type="term" value="F:pyridoxal 5'-phosphate synthase (glutamine hydrolysing) activity"/>
    <property type="evidence" value="ECO:0007669"/>
    <property type="project" value="UniProtKB-EC"/>
</dbReference>
<evidence type="ECO:0000256" key="1">
    <source>
        <dbReference type="ARBA" id="ARBA00008345"/>
    </source>
</evidence>
<dbReference type="Gene3D" id="3.40.50.880">
    <property type="match status" value="1"/>
</dbReference>
<evidence type="ECO:0000313" key="8">
    <source>
        <dbReference type="EMBL" id="MFC0081966.1"/>
    </source>
</evidence>
<evidence type="ECO:0000256" key="6">
    <source>
        <dbReference type="ARBA" id="ARBA00049534"/>
    </source>
</evidence>
<evidence type="ECO:0000256" key="3">
    <source>
        <dbReference type="ARBA" id="ARBA00022898"/>
    </source>
</evidence>
<evidence type="ECO:0000313" key="9">
    <source>
        <dbReference type="Proteomes" id="UP001589788"/>
    </source>
</evidence>
<feature type="binding site" evidence="7">
    <location>
        <position position="107"/>
    </location>
    <ligand>
        <name>L-glutamine</name>
        <dbReference type="ChEBI" id="CHEBI:58359"/>
    </ligand>
</feature>
<dbReference type="RefSeq" id="WP_377789316.1">
    <property type="nucleotide sequence ID" value="NZ_JBHLYQ010000060.1"/>
</dbReference>
<comment type="caution">
    <text evidence="8">The sequence shown here is derived from an EMBL/GenBank/DDBJ whole genome shotgun (WGS) entry which is preliminary data.</text>
</comment>
<dbReference type="Proteomes" id="UP001589788">
    <property type="component" value="Unassembled WGS sequence"/>
</dbReference>
<dbReference type="InterPro" id="IPR002161">
    <property type="entry name" value="PdxT/SNO"/>
</dbReference>
<keyword evidence="4 7" id="KW-0315">Glutamine amidotransferase</keyword>
<comment type="similarity">
    <text evidence="1 7">Belongs to the glutaminase PdxT/SNO family.</text>
</comment>
<evidence type="ECO:0000256" key="2">
    <source>
        <dbReference type="ARBA" id="ARBA00022801"/>
    </source>
</evidence>
<keyword evidence="3 7" id="KW-0663">Pyridoxal phosphate</keyword>
<feature type="active site" description="Nucleophile" evidence="7">
    <location>
        <position position="78"/>
    </location>
</feature>
<organism evidence="8 9">
    <name type="scientific">Aciditerrimonas ferrireducens</name>
    <dbReference type="NCBI Taxonomy" id="667306"/>
    <lineage>
        <taxon>Bacteria</taxon>
        <taxon>Bacillati</taxon>
        <taxon>Actinomycetota</taxon>
        <taxon>Acidimicrobiia</taxon>
        <taxon>Acidimicrobiales</taxon>
        <taxon>Acidimicrobiaceae</taxon>
        <taxon>Aciditerrimonas</taxon>
    </lineage>
</organism>
<accession>A0ABV6C2R0</accession>
<dbReference type="InterPro" id="IPR029062">
    <property type="entry name" value="Class_I_gatase-like"/>
</dbReference>
<comment type="function">
    <text evidence="7">Catalyzes the hydrolysis of glutamine to glutamate and ammonia as part of the biosynthesis of pyridoxal 5'-phosphate. The resulting ammonia molecule is channeled to the active site of PdxS.</text>
</comment>